<dbReference type="AlphaFoldDB" id="A0A2M8W3D5"/>
<dbReference type="Pfam" id="PF00753">
    <property type="entry name" value="Lactamase_B"/>
    <property type="match status" value="1"/>
</dbReference>
<organism evidence="3 4">
    <name type="scientific">Luteimicrobium subarcticum</name>
    <dbReference type="NCBI Taxonomy" id="620910"/>
    <lineage>
        <taxon>Bacteria</taxon>
        <taxon>Bacillati</taxon>
        <taxon>Actinomycetota</taxon>
        <taxon>Actinomycetes</taxon>
        <taxon>Micrococcales</taxon>
        <taxon>Luteimicrobium</taxon>
    </lineage>
</organism>
<dbReference type="InterPro" id="IPR001279">
    <property type="entry name" value="Metallo-B-lactamas"/>
</dbReference>
<feature type="region of interest" description="Disordered" evidence="1">
    <location>
        <begin position="215"/>
        <end position="234"/>
    </location>
</feature>
<feature type="compositionally biased region" description="Basic and acidic residues" evidence="1">
    <location>
        <begin position="222"/>
        <end position="234"/>
    </location>
</feature>
<evidence type="ECO:0000313" key="4">
    <source>
        <dbReference type="Proteomes" id="UP000231586"/>
    </source>
</evidence>
<comment type="caution">
    <text evidence="3">The sequence shown here is derived from an EMBL/GenBank/DDBJ whole genome shotgun (WGS) entry which is preliminary data.</text>
</comment>
<evidence type="ECO:0000313" key="3">
    <source>
        <dbReference type="EMBL" id="PJI85441.1"/>
    </source>
</evidence>
<feature type="domain" description="Metallo-beta-lactamase" evidence="2">
    <location>
        <begin position="26"/>
        <end position="213"/>
    </location>
</feature>
<dbReference type="GO" id="GO:0016787">
    <property type="term" value="F:hydrolase activity"/>
    <property type="evidence" value="ECO:0007669"/>
    <property type="project" value="UniProtKB-KW"/>
</dbReference>
<evidence type="ECO:0000256" key="1">
    <source>
        <dbReference type="SAM" id="MobiDB-lite"/>
    </source>
</evidence>
<reference evidence="3 4" key="1">
    <citation type="submission" date="2017-11" db="EMBL/GenBank/DDBJ databases">
        <title>Genomic Encyclopedia of Archaeal and Bacterial Type Strains, Phase II (KMG-II): From Individual Species to Whole Genera.</title>
        <authorList>
            <person name="Goeker M."/>
        </authorList>
    </citation>
    <scope>NUCLEOTIDE SEQUENCE [LARGE SCALE GENOMIC DNA]</scope>
    <source>
        <strain evidence="3 4">DSM 22413</strain>
    </source>
</reference>
<accession>A0A2M8W3D5</accession>
<proteinExistence type="predicted"/>
<dbReference type="InterPro" id="IPR051453">
    <property type="entry name" value="MBL_Glyoxalase_II"/>
</dbReference>
<dbReference type="PANTHER" id="PTHR46233">
    <property type="entry name" value="HYDROXYACYLGLUTATHIONE HYDROLASE GLOC"/>
    <property type="match status" value="1"/>
</dbReference>
<evidence type="ECO:0000259" key="2">
    <source>
        <dbReference type="SMART" id="SM00849"/>
    </source>
</evidence>
<dbReference type="InterPro" id="IPR036866">
    <property type="entry name" value="RibonucZ/Hydroxyglut_hydro"/>
</dbReference>
<dbReference type="PANTHER" id="PTHR46233:SF1">
    <property type="entry name" value="CONSERVED PROTEIN"/>
    <property type="match status" value="1"/>
</dbReference>
<keyword evidence="4" id="KW-1185">Reference proteome</keyword>
<name>A0A2M8W3D5_9MICO</name>
<dbReference type="Gene3D" id="3.60.15.10">
    <property type="entry name" value="Ribonuclease Z/Hydroxyacylglutathione hydrolase-like"/>
    <property type="match status" value="1"/>
</dbReference>
<dbReference type="SUPFAM" id="SSF56281">
    <property type="entry name" value="Metallo-hydrolase/oxidoreductase"/>
    <property type="match status" value="1"/>
</dbReference>
<keyword evidence="3" id="KW-0378">Hydrolase</keyword>
<dbReference type="EMBL" id="PGTZ01000012">
    <property type="protein sequence ID" value="PJI85441.1"/>
    <property type="molecule type" value="Genomic_DNA"/>
</dbReference>
<sequence>MHDDLGDDLWTLPTLTVRALHVGPMDNVAYLLTCPVTGTQALVDAAAEPERLLALVAAHGTGRLETVVTTHRHPDHVGALAAVVAATGARVATGAEDADAVTEATGCPVDLRLGHADRFVLGGALLEIVALRGHTPGSVALVHGSPTAPAVPGHRPDAPQDVPGGVVVLTGDSLFPGGVGNTQHDQARFTALLTDVRERLFAPYPDALVLPGHGAPTTLATERPHLDTWEQRGW</sequence>
<protein>
    <submittedName>
        <fullName evidence="3">Glyoxylase-like metal-dependent hydrolase (Beta-lactamase superfamily II)</fullName>
    </submittedName>
</protein>
<dbReference type="Proteomes" id="UP000231586">
    <property type="component" value="Unassembled WGS sequence"/>
</dbReference>
<gene>
    <name evidence="3" type="ORF">CLV34_2953</name>
</gene>
<dbReference type="SMART" id="SM00849">
    <property type="entry name" value="Lactamase_B"/>
    <property type="match status" value="1"/>
</dbReference>